<evidence type="ECO:0000313" key="3">
    <source>
        <dbReference type="EMBL" id="KAE9610761.1"/>
    </source>
</evidence>
<gene>
    <name evidence="3" type="ORF">Lalb_Chr07g0190041</name>
</gene>
<keyword evidence="2" id="KW-1133">Transmembrane helix</keyword>
<dbReference type="EMBL" id="WOCE01000007">
    <property type="protein sequence ID" value="KAE9610761.1"/>
    <property type="molecule type" value="Genomic_DNA"/>
</dbReference>
<evidence type="ECO:0000256" key="1">
    <source>
        <dbReference type="SAM" id="MobiDB-lite"/>
    </source>
</evidence>
<keyword evidence="2" id="KW-0812">Transmembrane</keyword>
<proteinExistence type="predicted"/>
<keyword evidence="4" id="KW-1185">Reference proteome</keyword>
<dbReference type="AlphaFoldDB" id="A0A6A4QA99"/>
<protein>
    <submittedName>
        <fullName evidence="3">Uncharacterized protein</fullName>
    </submittedName>
</protein>
<sequence length="96" mass="10791">MTEGIGQLAKSNKSRLIEEPDQMTEPVHDMVIEAVLTEEASEMSEPVQDMPTENERSISAALGLGTLSYLSHKLSFFIDILIILVCVFIWNKVVRR</sequence>
<evidence type="ECO:0000313" key="4">
    <source>
        <dbReference type="Proteomes" id="UP000447434"/>
    </source>
</evidence>
<name>A0A6A4QA99_LUPAL</name>
<evidence type="ECO:0000256" key="2">
    <source>
        <dbReference type="SAM" id="Phobius"/>
    </source>
</evidence>
<organism evidence="3 4">
    <name type="scientific">Lupinus albus</name>
    <name type="common">White lupine</name>
    <name type="synonym">Lupinus termis</name>
    <dbReference type="NCBI Taxonomy" id="3870"/>
    <lineage>
        <taxon>Eukaryota</taxon>
        <taxon>Viridiplantae</taxon>
        <taxon>Streptophyta</taxon>
        <taxon>Embryophyta</taxon>
        <taxon>Tracheophyta</taxon>
        <taxon>Spermatophyta</taxon>
        <taxon>Magnoliopsida</taxon>
        <taxon>eudicotyledons</taxon>
        <taxon>Gunneridae</taxon>
        <taxon>Pentapetalae</taxon>
        <taxon>rosids</taxon>
        <taxon>fabids</taxon>
        <taxon>Fabales</taxon>
        <taxon>Fabaceae</taxon>
        <taxon>Papilionoideae</taxon>
        <taxon>50 kb inversion clade</taxon>
        <taxon>genistoids sensu lato</taxon>
        <taxon>core genistoids</taxon>
        <taxon>Genisteae</taxon>
        <taxon>Lupinus</taxon>
    </lineage>
</organism>
<reference evidence="4" key="1">
    <citation type="journal article" date="2020" name="Nat. Commun.">
        <title>Genome sequence of the cluster root forming white lupin.</title>
        <authorList>
            <person name="Hufnagel B."/>
            <person name="Marques A."/>
            <person name="Soriano A."/>
            <person name="Marques L."/>
            <person name="Divol F."/>
            <person name="Doumas P."/>
            <person name="Sallet E."/>
            <person name="Mancinotti D."/>
            <person name="Carrere S."/>
            <person name="Marande W."/>
            <person name="Arribat S."/>
            <person name="Keller J."/>
            <person name="Huneau C."/>
            <person name="Blein T."/>
            <person name="Aime D."/>
            <person name="Laguerre M."/>
            <person name="Taylor J."/>
            <person name="Schubert V."/>
            <person name="Nelson M."/>
            <person name="Geu-Flores F."/>
            <person name="Crespi M."/>
            <person name="Gallardo-Guerrero K."/>
            <person name="Delaux P.-M."/>
            <person name="Salse J."/>
            <person name="Berges H."/>
            <person name="Guyot R."/>
            <person name="Gouzy J."/>
            <person name="Peret B."/>
        </authorList>
    </citation>
    <scope>NUCLEOTIDE SEQUENCE [LARGE SCALE GENOMIC DNA]</scope>
    <source>
        <strain evidence="4">cv. Amiga</strain>
    </source>
</reference>
<dbReference type="Proteomes" id="UP000447434">
    <property type="component" value="Chromosome 7"/>
</dbReference>
<accession>A0A6A4QA99</accession>
<keyword evidence="2" id="KW-0472">Membrane</keyword>
<feature type="transmembrane region" description="Helical" evidence="2">
    <location>
        <begin position="74"/>
        <end position="94"/>
    </location>
</feature>
<feature type="region of interest" description="Disordered" evidence="1">
    <location>
        <begin position="1"/>
        <end position="20"/>
    </location>
</feature>
<comment type="caution">
    <text evidence="3">The sequence shown here is derived from an EMBL/GenBank/DDBJ whole genome shotgun (WGS) entry which is preliminary data.</text>
</comment>